<feature type="site" description="Important for beta-aspartyl-AMP intermediate formation" evidence="8">
    <location>
        <position position="385"/>
    </location>
</feature>
<dbReference type="Pfam" id="PF00733">
    <property type="entry name" value="Asn_synthase"/>
    <property type="match status" value="1"/>
</dbReference>
<dbReference type="Proteomes" id="UP001164286">
    <property type="component" value="Unassembled WGS sequence"/>
</dbReference>
<feature type="active site" description="For GATase activity" evidence="6">
    <location>
        <position position="2"/>
    </location>
</feature>
<dbReference type="InterPro" id="IPR051786">
    <property type="entry name" value="ASN_synthetase/amidase"/>
</dbReference>
<feature type="domain" description="Glutamine amidotransferase type-2" evidence="9">
    <location>
        <begin position="2"/>
        <end position="218"/>
    </location>
</feature>
<dbReference type="GO" id="GO:0006529">
    <property type="term" value="P:asparagine biosynthetic process"/>
    <property type="evidence" value="ECO:0007669"/>
    <property type="project" value="UniProtKB-KW"/>
</dbReference>
<keyword evidence="2 5" id="KW-0547">Nucleotide-binding</keyword>
<keyword evidence="3 5" id="KW-0067">ATP-binding</keyword>
<name>A0AA38H567_9TREE</name>
<keyword evidence="6" id="KW-0028">Amino-acid biosynthesis</keyword>
<evidence type="ECO:0000256" key="6">
    <source>
        <dbReference type="PIRSR" id="PIRSR001589-1"/>
    </source>
</evidence>
<evidence type="ECO:0000256" key="3">
    <source>
        <dbReference type="ARBA" id="ARBA00022840"/>
    </source>
</evidence>
<dbReference type="GO" id="GO:0004066">
    <property type="term" value="F:asparagine synthase (glutamine-hydrolyzing) activity"/>
    <property type="evidence" value="ECO:0007669"/>
    <property type="project" value="InterPro"/>
</dbReference>
<dbReference type="GO" id="GO:0005524">
    <property type="term" value="F:ATP binding"/>
    <property type="evidence" value="ECO:0007669"/>
    <property type="project" value="UniProtKB-KW"/>
</dbReference>
<evidence type="ECO:0000256" key="4">
    <source>
        <dbReference type="ARBA" id="ARBA00022962"/>
    </source>
</evidence>
<dbReference type="SUPFAM" id="SSF52402">
    <property type="entry name" value="Adenine nucleotide alpha hydrolases-like"/>
    <property type="match status" value="1"/>
</dbReference>
<dbReference type="GeneID" id="77725071"/>
<keyword evidence="11" id="KW-1185">Reference proteome</keyword>
<dbReference type="PROSITE" id="PS51278">
    <property type="entry name" value="GATASE_TYPE_2"/>
    <property type="match status" value="1"/>
</dbReference>
<dbReference type="Gene3D" id="3.40.50.620">
    <property type="entry name" value="HUPs"/>
    <property type="match status" value="2"/>
</dbReference>
<dbReference type="InterPro" id="IPR001962">
    <property type="entry name" value="Asn_synthase"/>
</dbReference>
<keyword evidence="4 6" id="KW-0315">Glutamine amidotransferase</keyword>
<dbReference type="InterPro" id="IPR006426">
    <property type="entry name" value="Asn_synth_AEB"/>
</dbReference>
<dbReference type="SUPFAM" id="SSF56235">
    <property type="entry name" value="N-terminal nucleophile aminohydrolases (Ntn hydrolases)"/>
    <property type="match status" value="1"/>
</dbReference>
<dbReference type="NCBIfam" id="TIGR01536">
    <property type="entry name" value="asn_synth_AEB"/>
    <property type="match status" value="1"/>
</dbReference>
<feature type="binding site" evidence="7">
    <location>
        <position position="108"/>
    </location>
    <ligand>
        <name>L-glutamine</name>
        <dbReference type="ChEBI" id="CHEBI:58359"/>
    </ligand>
</feature>
<dbReference type="InterPro" id="IPR029055">
    <property type="entry name" value="Ntn_hydrolases_N"/>
</dbReference>
<evidence type="ECO:0000256" key="5">
    <source>
        <dbReference type="PIRNR" id="PIRNR001589"/>
    </source>
</evidence>
<dbReference type="GO" id="GO:0005829">
    <property type="term" value="C:cytosol"/>
    <property type="evidence" value="ECO:0007669"/>
    <property type="project" value="TreeGrafter"/>
</dbReference>
<evidence type="ECO:0000313" key="11">
    <source>
        <dbReference type="Proteomes" id="UP001164286"/>
    </source>
</evidence>
<sequence>MCGIVAVVSVDGSSLDTQLDRLEGRLDEALEKIEHRGPDGRGIWVDDARNIALAHCRLSINDLSETGHQPLHSPDRTVHAVVNGELYDYDNIRLSLEALGYTFKGHSDSELVLALYRQYGLSFLSHMRGEYAVVLYDSGTRTFIAARDRYGIKPLFYKVGKDGVVMFAAEMKALLPLGWEPEWDVGAIIDGGWGQDIRTVFKGVHKVRPGHYMVVRDGIVETRQYWDAEYPDKRVKETRSEEEMIKTTRDLLVDSVRQRLRADVPVGIYLSGGIDSSAIAGIAAHLVETQGVTMGCQDPSERVCCFSIAFDADSGFDESEISERTAKHLGVKFLKQHMSEKDLAEDFEEAVYHIEHHNQDLNFVGKFALSKVPRQHGYKVVLTGEGADEHFGGYPLYLPDFLAEMDHAGGVMSEEDRARLFAEKVAEARKTYEMIGADPTYFDKKSDRHLPILTPSALLAFTPPQPIFNAAAHKAFGPVDALTTIANNIDVRARAKIETSWHPLHSGMYVWGKGHLSNQFLSCLGDRVEMAHSVEARTPFLDHPLTEYINSLPPSIKIRYTPEAGFTEKYALREAVKPFVTDEVYKRRKHAYAAPTTYPLNGPIQSLLEKLISQERVEKLGFIDWEEVKRLKGLAFVEKDQDVWAWRVILIVAEWTVLAERFGVKTWGA</sequence>
<keyword evidence="6" id="KW-0061">Asparagine biosynthesis</keyword>
<reference evidence="10" key="1">
    <citation type="journal article" date="2022" name="G3 (Bethesda)">
        <title>High quality genome of the basidiomycete yeast Dioszegia hungarica PDD-24b-2 isolated from cloud water.</title>
        <authorList>
            <person name="Jarrige D."/>
            <person name="Haridas S."/>
            <person name="Bleykasten-Grosshans C."/>
            <person name="Joly M."/>
            <person name="Nadalig T."/>
            <person name="Sancelme M."/>
            <person name="Vuilleumier S."/>
            <person name="Grigoriev I.V."/>
            <person name="Amato P."/>
            <person name="Bringel F."/>
        </authorList>
    </citation>
    <scope>NUCLEOTIDE SEQUENCE</scope>
    <source>
        <strain evidence="10">PDD-24b-2</strain>
    </source>
</reference>
<accession>A0AA38H567</accession>
<dbReference type="InterPro" id="IPR014729">
    <property type="entry name" value="Rossmann-like_a/b/a_fold"/>
</dbReference>
<feature type="binding site" evidence="7">
    <location>
        <position position="308"/>
    </location>
    <ligand>
        <name>ATP</name>
        <dbReference type="ChEBI" id="CHEBI:30616"/>
    </ligand>
</feature>
<dbReference type="AlphaFoldDB" id="A0AA38H567"/>
<dbReference type="InterPro" id="IPR033738">
    <property type="entry name" value="AsnB_N"/>
</dbReference>
<dbReference type="Gene3D" id="3.60.20.10">
    <property type="entry name" value="Glutamine Phosphoribosylpyrophosphate, subunit 1, domain 1"/>
    <property type="match status" value="1"/>
</dbReference>
<dbReference type="PANTHER" id="PTHR43284">
    <property type="entry name" value="ASPARAGINE SYNTHETASE (GLUTAMINE-HYDROLYZING)"/>
    <property type="match status" value="1"/>
</dbReference>
<evidence type="ECO:0000256" key="2">
    <source>
        <dbReference type="ARBA" id="ARBA00022741"/>
    </source>
</evidence>
<dbReference type="CDD" id="cd00712">
    <property type="entry name" value="AsnB"/>
    <property type="match status" value="1"/>
</dbReference>
<evidence type="ECO:0000256" key="8">
    <source>
        <dbReference type="PIRSR" id="PIRSR001589-3"/>
    </source>
</evidence>
<organism evidence="10 11">
    <name type="scientific">Dioszegia hungarica</name>
    <dbReference type="NCBI Taxonomy" id="4972"/>
    <lineage>
        <taxon>Eukaryota</taxon>
        <taxon>Fungi</taxon>
        <taxon>Dikarya</taxon>
        <taxon>Basidiomycota</taxon>
        <taxon>Agaricomycotina</taxon>
        <taxon>Tremellomycetes</taxon>
        <taxon>Tremellales</taxon>
        <taxon>Bulleribasidiaceae</taxon>
        <taxon>Dioszegia</taxon>
    </lineage>
</organism>
<dbReference type="EMBL" id="JAKWFO010000008">
    <property type="protein sequence ID" value="KAI9634135.1"/>
    <property type="molecule type" value="Genomic_DNA"/>
</dbReference>
<dbReference type="Pfam" id="PF13537">
    <property type="entry name" value="GATase_7"/>
    <property type="match status" value="1"/>
</dbReference>
<comment type="caution">
    <text evidence="10">The sequence shown here is derived from an EMBL/GenBank/DDBJ whole genome shotgun (WGS) entry which is preliminary data.</text>
</comment>
<dbReference type="InterPro" id="IPR017932">
    <property type="entry name" value="GATase_2_dom"/>
</dbReference>
<evidence type="ECO:0000256" key="1">
    <source>
        <dbReference type="ARBA" id="ARBA00005752"/>
    </source>
</evidence>
<protein>
    <submittedName>
        <fullName evidence="10">Asparagine synthetase</fullName>
    </submittedName>
</protein>
<dbReference type="PANTHER" id="PTHR43284:SF1">
    <property type="entry name" value="ASPARAGINE SYNTHETASE"/>
    <property type="match status" value="1"/>
</dbReference>
<dbReference type="PIRSF" id="PIRSF001589">
    <property type="entry name" value="Asn_synthetase_glu-h"/>
    <property type="match status" value="1"/>
</dbReference>
<evidence type="ECO:0000256" key="7">
    <source>
        <dbReference type="PIRSR" id="PIRSR001589-2"/>
    </source>
</evidence>
<evidence type="ECO:0000259" key="9">
    <source>
        <dbReference type="PROSITE" id="PS51278"/>
    </source>
</evidence>
<comment type="similarity">
    <text evidence="1">Belongs to the asparagine synthetase family.</text>
</comment>
<dbReference type="RefSeq" id="XP_052943912.1">
    <property type="nucleotide sequence ID" value="XM_053085870.1"/>
</dbReference>
<gene>
    <name evidence="10" type="ORF">MKK02DRAFT_17966</name>
</gene>
<dbReference type="CDD" id="cd01991">
    <property type="entry name" value="Asn_synthase_B_C"/>
    <property type="match status" value="1"/>
</dbReference>
<evidence type="ECO:0000313" key="10">
    <source>
        <dbReference type="EMBL" id="KAI9634135.1"/>
    </source>
</evidence>
<proteinExistence type="inferred from homology"/>